<feature type="compositionally biased region" description="Low complexity" evidence="1">
    <location>
        <begin position="295"/>
        <end position="370"/>
    </location>
</feature>
<evidence type="ECO:0000256" key="2">
    <source>
        <dbReference type="SAM" id="SignalP"/>
    </source>
</evidence>
<feature type="signal peptide" evidence="2">
    <location>
        <begin position="1"/>
        <end position="22"/>
    </location>
</feature>
<dbReference type="Proteomes" id="UP001153069">
    <property type="component" value="Unassembled WGS sequence"/>
</dbReference>
<evidence type="ECO:0000256" key="1">
    <source>
        <dbReference type="SAM" id="MobiDB-lite"/>
    </source>
</evidence>
<evidence type="ECO:0000313" key="4">
    <source>
        <dbReference type="EMBL" id="CAB9519733.1"/>
    </source>
</evidence>
<dbReference type="PANTHER" id="PTHR48125">
    <property type="entry name" value="LP07818P1"/>
    <property type="match status" value="1"/>
</dbReference>
<name>A0A9N8HR38_9STRA</name>
<reference evidence="4" key="1">
    <citation type="submission" date="2020-06" db="EMBL/GenBank/DDBJ databases">
        <authorList>
            <consortium name="Plant Systems Biology data submission"/>
        </authorList>
    </citation>
    <scope>NUCLEOTIDE SEQUENCE</scope>
    <source>
        <strain evidence="4">D6</strain>
    </source>
</reference>
<dbReference type="PANTHER" id="PTHR48125:SF10">
    <property type="entry name" value="OS12G0136300 PROTEIN"/>
    <property type="match status" value="1"/>
</dbReference>
<evidence type="ECO:0000259" key="3">
    <source>
        <dbReference type="PROSITE" id="PS51233"/>
    </source>
</evidence>
<comment type="caution">
    <text evidence="4">The sequence shown here is derived from an EMBL/GenBank/DDBJ whole genome shotgun (WGS) entry which is preliminary data.</text>
</comment>
<feature type="compositionally biased region" description="Polar residues" evidence="1">
    <location>
        <begin position="283"/>
        <end position="293"/>
    </location>
</feature>
<keyword evidence="2" id="KW-0732">Signal</keyword>
<feature type="domain" description="VWFD" evidence="3">
    <location>
        <begin position="395"/>
        <end position="587"/>
    </location>
</feature>
<feature type="region of interest" description="Disordered" evidence="1">
    <location>
        <begin position="125"/>
        <end position="405"/>
    </location>
</feature>
<dbReference type="AlphaFoldDB" id="A0A9N8HR38"/>
<feature type="compositionally biased region" description="Low complexity" evidence="1">
    <location>
        <begin position="131"/>
        <end position="276"/>
    </location>
</feature>
<gene>
    <name evidence="4" type="ORF">SEMRO_1041_G234600.1</name>
</gene>
<evidence type="ECO:0000313" key="5">
    <source>
        <dbReference type="Proteomes" id="UP001153069"/>
    </source>
</evidence>
<proteinExistence type="predicted"/>
<organism evidence="4 5">
    <name type="scientific">Seminavis robusta</name>
    <dbReference type="NCBI Taxonomy" id="568900"/>
    <lineage>
        <taxon>Eukaryota</taxon>
        <taxon>Sar</taxon>
        <taxon>Stramenopiles</taxon>
        <taxon>Ochrophyta</taxon>
        <taxon>Bacillariophyta</taxon>
        <taxon>Bacillariophyceae</taxon>
        <taxon>Bacillariophycidae</taxon>
        <taxon>Naviculales</taxon>
        <taxon>Naviculaceae</taxon>
        <taxon>Seminavis</taxon>
    </lineage>
</organism>
<dbReference type="InterPro" id="IPR001846">
    <property type="entry name" value="VWF_type-D"/>
</dbReference>
<keyword evidence="5" id="KW-1185">Reference proteome</keyword>
<accession>A0A9N8HR38</accession>
<feature type="compositionally biased region" description="Low complexity" evidence="1">
    <location>
        <begin position="380"/>
        <end position="392"/>
    </location>
</feature>
<feature type="chain" id="PRO_5040406416" evidence="2">
    <location>
        <begin position="23"/>
        <end position="662"/>
    </location>
</feature>
<sequence>MKIQQSIITLVVAFAMVSSALGEAMPKGSHTPVHILHHKIPNPQRFLKKGEGKKPKSPTKNSKYYKSRKNCKHFKKSWGKKPGYKKAYEACVKLEDKGYNHCHEKHGSPKKNAVIKAQLEKCYHDWDDSTQPSSGPSQAPSASPSQSPSGNPSQSPSAQPSSSPSVSPSGSPSAQPSSSPSQNPSARASQSPSGNPSQSPSAQPSNSPSVSPSGSPSVQPSRGPSQNPSARPSQSPSGNPSQSPSAQPSNSPSASPSTVPRSNPSTSPSQSPSKGPTGKTKAPTGSLSASPSAVPSRGPSQSPSTSPSQSPSGQPSTNPSQSPSTQPSSSPSQSPSSNPSKSPSQSPTDKTNAPTSSPSAAPSTNPSAAPSPTPKLRTMTTPPTGPKKGTLPTSPPTFGRGDPHFRTWEGGSYDYHGGCDLVFLNNPDFNQGQGMTIHIRTKITTWWSAIESVAVKIGDDVLEVTAVDDDSSGWFWINGQQNKDPLHMGQWVDHHKLSGFGVRLRQTNKAKRNVNIYLGHGDVISIKTYNDILNVDINHKVEANYMGATGLLGRFPDGAHVARDGTTVIEPVNDFGQEWQVKEDEVHLFHAAEGPQAPQQCQLPNVSKQQSQRLRRRLAEGKVSMTAAKNACKSLVDETEYKDCVDDVMVTQDLGTAEIWVN</sequence>
<dbReference type="EMBL" id="CAICTM010001039">
    <property type="protein sequence ID" value="CAB9519733.1"/>
    <property type="molecule type" value="Genomic_DNA"/>
</dbReference>
<protein>
    <submittedName>
        <fullName evidence="4">Similarities with uniprot P08640 Saccharomyces cerevisiae YIR019c STA1</fullName>
    </submittedName>
</protein>
<dbReference type="PROSITE" id="PS51233">
    <property type="entry name" value="VWFD"/>
    <property type="match status" value="1"/>
</dbReference>